<dbReference type="EMBL" id="BAEH01000121">
    <property type="protein sequence ID" value="GAB20661.1"/>
    <property type="molecule type" value="Genomic_DNA"/>
</dbReference>
<evidence type="ECO:0000313" key="12">
    <source>
        <dbReference type="EMBL" id="GAB20661.1"/>
    </source>
</evidence>
<dbReference type="InterPro" id="IPR037439">
    <property type="entry name" value="Branching_enzy"/>
</dbReference>
<dbReference type="InterPro" id="IPR013783">
    <property type="entry name" value="Ig-like_fold"/>
</dbReference>
<dbReference type="PANTHER" id="PTHR43651">
    <property type="entry name" value="1,4-ALPHA-GLUCAN-BRANCHING ENZYME"/>
    <property type="match status" value="1"/>
</dbReference>
<dbReference type="Gene3D" id="3.20.20.80">
    <property type="entry name" value="Glycosidases"/>
    <property type="match status" value="1"/>
</dbReference>
<evidence type="ECO:0000256" key="6">
    <source>
        <dbReference type="ARBA" id="ARBA00022679"/>
    </source>
</evidence>
<dbReference type="Gene3D" id="2.60.40.1180">
    <property type="entry name" value="Golgi alpha-mannosidase II"/>
    <property type="match status" value="1"/>
</dbReference>
<dbReference type="OrthoDB" id="9800174at2"/>
<dbReference type="SUPFAM" id="SSF51011">
    <property type="entry name" value="Glycosyl hydrolase domain"/>
    <property type="match status" value="1"/>
</dbReference>
<comment type="function">
    <text evidence="9">Catalyzes the formation of the alpha-1,6-glucosidic linkages in glycogen by scission of a 1,4-alpha-linked oligosaccharide from growing alpha-1,4-glucan chains and the subsequent attachment of the oligosaccharide to the alpha-1,6 position.</text>
</comment>
<dbReference type="GO" id="GO:0004553">
    <property type="term" value="F:hydrolase activity, hydrolyzing O-glycosyl compounds"/>
    <property type="evidence" value="ECO:0007669"/>
    <property type="project" value="InterPro"/>
</dbReference>
<sequence>MTSEDQTSGRVDAAASEYDLNRLAAQTHHDPHAFLGAHATPGYTILRVLRPDAVAVSAVIGGVDYPMTRQAPDLFVAAVPIEDLIDYRYRVTYADSDGDTREFVVADPYRFLPSLGEVDTHLISEGRHERLWEVLGARLHSYTTPDGVVDGVSFSVWAPNAHGVTVIGDFDNWAGRAFPMRSLGSTGVWEIFIPDLRVGDAYKFRIHGSDGVIRDKADPMARRTSAPPSTTSVIDESDYQWTDDQWIAKRANLTPTDEAISVYEVHLGSWRLGLNYRELAVELADYVTELGFTHVEFLPVAEHPFGGSWGYQVTSYYAPTARFGSPDDFRYLVDHLHSRGISVLIDWVPAHFPKDDWALARFDGTALYEHSDPQRGEQLDWGTYIFNFGRAEVRNFLVANALYWFAEFHVDGLRVDAVAAMLYLDYSRPEGQWTPNIHGGRENLEAVQFLQEMNATVHKHFPGVLTAAEESTSWPGVTRDTALGGLGFTLKWNMGWMHDTLGYLGRDQVHRSFHHHEITFSLMYAWSENFVLPISHDEVVHGKGTLWTRMPGDAFAKAAGVRIFLAYMWSHPGKQLLFMGQEFGQSAEWADDRGLDWDQRNGWEGELHSGIASLVTDLNRVYRDSPALYSQDTTPQGYSWIDANDTANNVISFLRYGSDGSMIACVFNFSGSDRSEYQVGLPHVGAWTEILNTDAAAYSGAGRGNLGEVIATDAPWHGRPASATVLLPANSAIWLAPVRD</sequence>
<dbReference type="NCBIfam" id="TIGR01515">
    <property type="entry name" value="branching_enzym"/>
    <property type="match status" value="1"/>
</dbReference>
<dbReference type="Proteomes" id="UP000035034">
    <property type="component" value="Unassembled WGS sequence"/>
</dbReference>
<evidence type="ECO:0000313" key="13">
    <source>
        <dbReference type="Proteomes" id="UP000035034"/>
    </source>
</evidence>
<feature type="domain" description="Glycosyl hydrolase family 13 catalytic" evidence="11">
    <location>
        <begin position="264"/>
        <end position="618"/>
    </location>
</feature>
<evidence type="ECO:0000256" key="5">
    <source>
        <dbReference type="ARBA" id="ARBA00022676"/>
    </source>
</evidence>
<dbReference type="GO" id="GO:0005829">
    <property type="term" value="C:cytosol"/>
    <property type="evidence" value="ECO:0007669"/>
    <property type="project" value="TreeGrafter"/>
</dbReference>
<dbReference type="EC" id="2.4.1.18" evidence="9"/>
<dbReference type="InterPro" id="IPR006048">
    <property type="entry name" value="A-amylase/branching_C"/>
</dbReference>
<dbReference type="InterPro" id="IPR006047">
    <property type="entry name" value="GH13_cat_dom"/>
</dbReference>
<dbReference type="InterPro" id="IPR013780">
    <property type="entry name" value="Glyco_hydro_b"/>
</dbReference>
<dbReference type="InterPro" id="IPR044143">
    <property type="entry name" value="GlgB_N_E_set_prok"/>
</dbReference>
<dbReference type="NCBIfam" id="NF008967">
    <property type="entry name" value="PRK12313.1"/>
    <property type="match status" value="1"/>
</dbReference>
<evidence type="ECO:0000256" key="7">
    <source>
        <dbReference type="ARBA" id="ARBA00023056"/>
    </source>
</evidence>
<dbReference type="CDD" id="cd11322">
    <property type="entry name" value="AmyAc_Glg_BE"/>
    <property type="match status" value="1"/>
</dbReference>
<dbReference type="Pfam" id="PF02922">
    <property type="entry name" value="CBM_48"/>
    <property type="match status" value="1"/>
</dbReference>
<keyword evidence="13" id="KW-1185">Reference proteome</keyword>
<dbReference type="SMART" id="SM00642">
    <property type="entry name" value="Aamy"/>
    <property type="match status" value="1"/>
</dbReference>
<dbReference type="FunFam" id="2.60.40.1180:FF:000002">
    <property type="entry name" value="1,4-alpha-glucan branching enzyme GlgB"/>
    <property type="match status" value="1"/>
</dbReference>
<dbReference type="FunFam" id="3.20.20.80:FF:000003">
    <property type="entry name" value="1,4-alpha-glucan branching enzyme GlgB"/>
    <property type="match status" value="1"/>
</dbReference>
<dbReference type="Pfam" id="PF22019">
    <property type="entry name" value="GlgB_N"/>
    <property type="match status" value="1"/>
</dbReference>
<dbReference type="HAMAP" id="MF_00685">
    <property type="entry name" value="GlgB"/>
    <property type="match status" value="1"/>
</dbReference>
<comment type="caution">
    <text evidence="12">The sequence shown here is derived from an EMBL/GenBank/DDBJ whole genome shotgun (WGS) entry which is preliminary data.</text>
</comment>
<keyword evidence="5 9" id="KW-0328">Glycosyltransferase</keyword>
<keyword evidence="4 9" id="KW-0321">Glycogen metabolism</keyword>
<organism evidence="12 13">
    <name type="scientific">Gordonia effusa NBRC 100432</name>
    <dbReference type="NCBI Taxonomy" id="1077974"/>
    <lineage>
        <taxon>Bacteria</taxon>
        <taxon>Bacillati</taxon>
        <taxon>Actinomycetota</taxon>
        <taxon>Actinomycetes</taxon>
        <taxon>Mycobacteriales</taxon>
        <taxon>Gordoniaceae</taxon>
        <taxon>Gordonia</taxon>
    </lineage>
</organism>
<feature type="active site" description="Nucleophile" evidence="9 10">
    <location>
        <position position="416"/>
    </location>
</feature>
<dbReference type="SUPFAM" id="SSF81296">
    <property type="entry name" value="E set domains"/>
    <property type="match status" value="1"/>
</dbReference>
<comment type="catalytic activity">
    <reaction evidence="1 9">
        <text>Transfers a segment of a (1-&gt;4)-alpha-D-glucan chain to a primary hydroxy group in a similar glucan chain.</text>
        <dbReference type="EC" id="2.4.1.18"/>
    </reaction>
</comment>
<accession>H0R6G0</accession>
<dbReference type="Pfam" id="PF00128">
    <property type="entry name" value="Alpha-amylase"/>
    <property type="match status" value="1"/>
</dbReference>
<comment type="similarity">
    <text evidence="3 9">Belongs to the glycosyl hydrolase 13 family. GlgB subfamily.</text>
</comment>
<dbReference type="GO" id="GO:0003844">
    <property type="term" value="F:1,4-alpha-glucan branching enzyme activity"/>
    <property type="evidence" value="ECO:0007669"/>
    <property type="project" value="UniProtKB-UniRule"/>
</dbReference>
<dbReference type="PIRSF" id="PIRSF000463">
    <property type="entry name" value="GlgB"/>
    <property type="match status" value="1"/>
</dbReference>
<dbReference type="Gene3D" id="2.60.40.10">
    <property type="entry name" value="Immunoglobulins"/>
    <property type="match status" value="2"/>
</dbReference>
<dbReference type="CDD" id="cd02855">
    <property type="entry name" value="E_set_GBE_prok_N"/>
    <property type="match status" value="1"/>
</dbReference>
<dbReference type="PANTHER" id="PTHR43651:SF3">
    <property type="entry name" value="1,4-ALPHA-GLUCAN-BRANCHING ENZYME"/>
    <property type="match status" value="1"/>
</dbReference>
<dbReference type="SUPFAM" id="SSF51445">
    <property type="entry name" value="(Trans)glycosidases"/>
    <property type="match status" value="1"/>
</dbReference>
<dbReference type="RefSeq" id="WP_007319996.1">
    <property type="nucleotide sequence ID" value="NZ_BAEH01000121.1"/>
</dbReference>
<protein>
    <recommendedName>
        <fullName evidence="9">1,4-alpha-glucan branching enzyme GlgB</fullName>
        <ecNumber evidence="9">2.4.1.18</ecNumber>
    </recommendedName>
    <alternativeName>
        <fullName evidence="9">1,4-alpha-D-glucan:1,4-alpha-D-glucan 6-glucosyl-transferase</fullName>
    </alternativeName>
    <alternativeName>
        <fullName evidence="9">Alpha-(1-&gt;4)-glucan branching enzyme</fullName>
    </alternativeName>
    <alternativeName>
        <fullName evidence="9">Glycogen branching enzyme</fullName>
        <shortName evidence="9">BE</shortName>
    </alternativeName>
</protein>
<dbReference type="GO" id="GO:0005978">
    <property type="term" value="P:glycogen biosynthetic process"/>
    <property type="evidence" value="ECO:0007669"/>
    <property type="project" value="UniProtKB-UniRule"/>
</dbReference>
<reference evidence="12 13" key="1">
    <citation type="submission" date="2011-12" db="EMBL/GenBank/DDBJ databases">
        <title>Whole genome shotgun sequence of Gordonia effusa NBRC 100432.</title>
        <authorList>
            <person name="Yoshida I."/>
            <person name="Takarada H."/>
            <person name="Hosoyama A."/>
            <person name="Tsuchikane K."/>
            <person name="Katsumata H."/>
            <person name="Yamazaki S."/>
            <person name="Fujita N."/>
        </authorList>
    </citation>
    <scope>NUCLEOTIDE SEQUENCE [LARGE SCALE GENOMIC DNA]</scope>
    <source>
        <strain evidence="12 13">NBRC 100432</strain>
    </source>
</reference>
<dbReference type="AlphaFoldDB" id="H0R6G0"/>
<name>H0R6G0_9ACTN</name>
<comment type="subunit">
    <text evidence="9">Monomer.</text>
</comment>
<dbReference type="InterPro" id="IPR014756">
    <property type="entry name" value="Ig_E-set"/>
</dbReference>
<evidence type="ECO:0000256" key="9">
    <source>
        <dbReference type="HAMAP-Rule" id="MF_00685"/>
    </source>
</evidence>
<evidence type="ECO:0000256" key="2">
    <source>
        <dbReference type="ARBA" id="ARBA00004964"/>
    </source>
</evidence>
<keyword evidence="6 9" id="KW-0808">Transferase</keyword>
<dbReference type="eggNOG" id="COG0296">
    <property type="taxonomic scope" value="Bacteria"/>
</dbReference>
<keyword evidence="7 9" id="KW-0320">Glycogen biosynthesis</keyword>
<evidence type="ECO:0000259" key="11">
    <source>
        <dbReference type="SMART" id="SM00642"/>
    </source>
</evidence>
<evidence type="ECO:0000256" key="3">
    <source>
        <dbReference type="ARBA" id="ARBA00009000"/>
    </source>
</evidence>
<dbReference type="Pfam" id="PF02806">
    <property type="entry name" value="Alpha-amylase_C"/>
    <property type="match status" value="1"/>
</dbReference>
<dbReference type="InterPro" id="IPR054169">
    <property type="entry name" value="GlgB_N"/>
</dbReference>
<feature type="active site" description="Proton donor" evidence="9 10">
    <location>
        <position position="469"/>
    </location>
</feature>
<proteinExistence type="inferred from homology"/>
<evidence type="ECO:0000256" key="8">
    <source>
        <dbReference type="ARBA" id="ARBA00023277"/>
    </source>
</evidence>
<dbReference type="UniPathway" id="UPA00164"/>
<keyword evidence="8 9" id="KW-0119">Carbohydrate metabolism</keyword>
<evidence type="ECO:0000256" key="1">
    <source>
        <dbReference type="ARBA" id="ARBA00000826"/>
    </source>
</evidence>
<evidence type="ECO:0000256" key="10">
    <source>
        <dbReference type="PIRSR" id="PIRSR000463-1"/>
    </source>
</evidence>
<gene>
    <name evidence="9 12" type="primary">glgB</name>
    <name evidence="12" type="ORF">GOEFS_121_00630</name>
</gene>
<dbReference type="STRING" id="1077974.GOEFS_121_00630"/>
<dbReference type="InterPro" id="IPR017853">
    <property type="entry name" value="GH"/>
</dbReference>
<dbReference type="InterPro" id="IPR004193">
    <property type="entry name" value="Glyco_hydro_13_N"/>
</dbReference>
<dbReference type="InterPro" id="IPR006407">
    <property type="entry name" value="GlgB"/>
</dbReference>
<dbReference type="GO" id="GO:0043169">
    <property type="term" value="F:cation binding"/>
    <property type="evidence" value="ECO:0007669"/>
    <property type="project" value="InterPro"/>
</dbReference>
<comment type="pathway">
    <text evidence="2 9">Glycan biosynthesis; glycogen biosynthesis.</text>
</comment>
<evidence type="ECO:0000256" key="4">
    <source>
        <dbReference type="ARBA" id="ARBA00022600"/>
    </source>
</evidence>
<dbReference type="NCBIfam" id="NF003811">
    <property type="entry name" value="PRK05402.1"/>
    <property type="match status" value="1"/>
</dbReference>